<protein>
    <submittedName>
        <fullName evidence="1">Uncharacterized protein</fullName>
    </submittedName>
</protein>
<feature type="non-terminal residue" evidence="1">
    <location>
        <position position="1"/>
    </location>
</feature>
<reference evidence="1 2" key="1">
    <citation type="submission" date="2021-06" db="EMBL/GenBank/DDBJ databases">
        <title>Bacterium isolated from marine sediment.</title>
        <authorList>
            <person name="Zhu K.-L."/>
            <person name="Du Z.-J."/>
            <person name="Liang Q.-Y."/>
        </authorList>
    </citation>
    <scope>NUCLEOTIDE SEQUENCE [LARGE SCALE GENOMIC DNA]</scope>
    <source>
        <strain evidence="1 2">A346</strain>
    </source>
</reference>
<accession>A0ABS6M9J7</accession>
<dbReference type="Proteomes" id="UP000755551">
    <property type="component" value="Unassembled WGS sequence"/>
</dbReference>
<keyword evidence="2" id="KW-1185">Reference proteome</keyword>
<sequence>PDELLNSAVHDAASGKPRIAPFAYMIIRDATGKHKQLFDTIKPDESTKVQILLYQQYEFLEFIE</sequence>
<comment type="caution">
    <text evidence="1">The sequence shown here is derived from an EMBL/GenBank/DDBJ whole genome shotgun (WGS) entry which is preliminary data.</text>
</comment>
<name>A0ABS6M9J7_9GAMM</name>
<evidence type="ECO:0000313" key="2">
    <source>
        <dbReference type="Proteomes" id="UP000755551"/>
    </source>
</evidence>
<gene>
    <name evidence="1" type="ORF">KTN04_05805</name>
</gene>
<evidence type="ECO:0000313" key="1">
    <source>
        <dbReference type="EMBL" id="MBV0932850.1"/>
    </source>
</evidence>
<organism evidence="1 2">
    <name type="scientific">Marinobacterium weihaiense</name>
    <dbReference type="NCBI Taxonomy" id="2851016"/>
    <lineage>
        <taxon>Bacteria</taxon>
        <taxon>Pseudomonadati</taxon>
        <taxon>Pseudomonadota</taxon>
        <taxon>Gammaproteobacteria</taxon>
        <taxon>Oceanospirillales</taxon>
        <taxon>Oceanospirillaceae</taxon>
        <taxon>Marinobacterium</taxon>
    </lineage>
</organism>
<dbReference type="EMBL" id="JAHQZT010000006">
    <property type="protein sequence ID" value="MBV0932850.1"/>
    <property type="molecule type" value="Genomic_DNA"/>
</dbReference>
<proteinExistence type="predicted"/>